<dbReference type="PANTHER" id="PTHR46033">
    <property type="entry name" value="PROTEIN MAIN-LIKE 2"/>
    <property type="match status" value="1"/>
</dbReference>
<evidence type="ECO:0000313" key="2">
    <source>
        <dbReference type="EMBL" id="KAH1129204.1"/>
    </source>
</evidence>
<gene>
    <name evidence="2" type="ORF">J1N35_000582</name>
</gene>
<sequence length="144" mass="16244">MCAARAYIMHIIVGALMLDANNNRIRIMYLPLLADLSNARSYSWGSAVLAVLYRELCRTKKPAAVDISGCLTFVAVGSISDVILGIIEWYHGDRVLRQFGCIQHIPDPPCNVGEVHGMNRRGKLRLHWGVKHRRFVAVWNDRMA</sequence>
<keyword evidence="3" id="KW-1185">Reference proteome</keyword>
<comment type="caution">
    <text evidence="2">The sequence shown here is derived from an EMBL/GenBank/DDBJ whole genome shotgun (WGS) entry which is preliminary data.</text>
</comment>
<dbReference type="EMBL" id="JAIQCV010000001">
    <property type="protein sequence ID" value="KAH1129204.1"/>
    <property type="molecule type" value="Genomic_DNA"/>
</dbReference>
<organism evidence="2 3">
    <name type="scientific">Gossypium stocksii</name>
    <dbReference type="NCBI Taxonomy" id="47602"/>
    <lineage>
        <taxon>Eukaryota</taxon>
        <taxon>Viridiplantae</taxon>
        <taxon>Streptophyta</taxon>
        <taxon>Embryophyta</taxon>
        <taxon>Tracheophyta</taxon>
        <taxon>Spermatophyta</taxon>
        <taxon>Magnoliopsida</taxon>
        <taxon>eudicotyledons</taxon>
        <taxon>Gunneridae</taxon>
        <taxon>Pentapetalae</taxon>
        <taxon>rosids</taxon>
        <taxon>malvids</taxon>
        <taxon>Malvales</taxon>
        <taxon>Malvaceae</taxon>
        <taxon>Malvoideae</taxon>
        <taxon>Gossypium</taxon>
    </lineage>
</organism>
<proteinExistence type="predicted"/>
<dbReference type="Pfam" id="PF10536">
    <property type="entry name" value="PMD"/>
    <property type="match status" value="1"/>
</dbReference>
<name>A0A9D3WH41_9ROSI</name>
<feature type="domain" description="Aminotransferase-like plant mobile" evidence="1">
    <location>
        <begin position="3"/>
        <end position="76"/>
    </location>
</feature>
<dbReference type="GO" id="GO:0010073">
    <property type="term" value="P:meristem maintenance"/>
    <property type="evidence" value="ECO:0007669"/>
    <property type="project" value="InterPro"/>
</dbReference>
<protein>
    <recommendedName>
        <fullName evidence="1">Aminotransferase-like plant mobile domain-containing protein</fullName>
    </recommendedName>
</protein>
<dbReference type="PANTHER" id="PTHR46033:SF8">
    <property type="entry name" value="PROTEIN MAINTENANCE OF MERISTEMS-LIKE"/>
    <property type="match status" value="1"/>
</dbReference>
<reference evidence="2 3" key="1">
    <citation type="journal article" date="2021" name="Plant Biotechnol. J.">
        <title>Multi-omics assisted identification of the key and species-specific regulatory components of drought-tolerant mechanisms in Gossypium stocksii.</title>
        <authorList>
            <person name="Yu D."/>
            <person name="Ke L."/>
            <person name="Zhang D."/>
            <person name="Wu Y."/>
            <person name="Sun Y."/>
            <person name="Mei J."/>
            <person name="Sun J."/>
            <person name="Sun Y."/>
        </authorList>
    </citation>
    <scope>NUCLEOTIDE SEQUENCE [LARGE SCALE GENOMIC DNA]</scope>
    <source>
        <strain evidence="3">cv. E1</strain>
        <tissue evidence="2">Leaf</tissue>
    </source>
</reference>
<accession>A0A9D3WH41</accession>
<evidence type="ECO:0000259" key="1">
    <source>
        <dbReference type="Pfam" id="PF10536"/>
    </source>
</evidence>
<dbReference type="InterPro" id="IPR019557">
    <property type="entry name" value="AminoTfrase-like_pln_mobile"/>
</dbReference>
<dbReference type="Proteomes" id="UP000828251">
    <property type="component" value="Unassembled WGS sequence"/>
</dbReference>
<evidence type="ECO:0000313" key="3">
    <source>
        <dbReference type="Proteomes" id="UP000828251"/>
    </source>
</evidence>
<dbReference type="InterPro" id="IPR044824">
    <property type="entry name" value="MAIN-like"/>
</dbReference>
<dbReference type="OrthoDB" id="1936739at2759"/>
<dbReference type="AlphaFoldDB" id="A0A9D3WH41"/>